<evidence type="ECO:0000313" key="2">
    <source>
        <dbReference type="Proteomes" id="UP000240325"/>
    </source>
</evidence>
<keyword evidence="2" id="KW-1185">Reference proteome</keyword>
<gene>
    <name evidence="1" type="ORF">BMW23_0775</name>
</gene>
<name>A0A2H4UV73_9VIRU</name>
<evidence type="ECO:0000313" key="1">
    <source>
        <dbReference type="EMBL" id="ATZ80821.1"/>
    </source>
</evidence>
<dbReference type="Proteomes" id="UP000240325">
    <property type="component" value="Segment"/>
</dbReference>
<proteinExistence type="predicted"/>
<dbReference type="EMBL" id="MF782455">
    <property type="protein sequence ID" value="ATZ80821.1"/>
    <property type="molecule type" value="Genomic_DNA"/>
</dbReference>
<protein>
    <submittedName>
        <fullName evidence="1">Uncharacterized protein</fullName>
    </submittedName>
</protein>
<accession>A0A2H4UV73</accession>
<organism evidence="1">
    <name type="scientific">Bodo saltans virus</name>
    <dbReference type="NCBI Taxonomy" id="2024608"/>
    <lineage>
        <taxon>Viruses</taxon>
        <taxon>Varidnaviria</taxon>
        <taxon>Bamfordvirae</taxon>
        <taxon>Nucleocytoviricota</taxon>
        <taxon>Megaviricetes</taxon>
        <taxon>Imitervirales</taxon>
        <taxon>Mimiviridae</taxon>
        <taxon>Klosneuvirinae</taxon>
        <taxon>Theiavirus</taxon>
        <taxon>Theiavirus salishense</taxon>
    </lineage>
</organism>
<sequence>MQLSKNEIIYVENYFFRKALCEIYKSKTINNFIVNRINPHMESKYIFLNCIKSKTQNIKKNMIYQIL</sequence>
<reference evidence="1" key="1">
    <citation type="journal article" date="2017" name="Elife">
        <title>The kinetoplastid-infecting Bodo saltans virus (BsV), a window into the most abundant giant viruses in the sea.</title>
        <authorList>
            <person name="Deeg C.M."/>
            <person name="Chow C.-E.T."/>
            <person name="Suttle C.A."/>
        </authorList>
    </citation>
    <scope>NUCLEOTIDE SEQUENCE</scope>
    <source>
        <strain evidence="1">NG1</strain>
    </source>
</reference>